<keyword evidence="2" id="KW-0472">Membrane</keyword>
<keyword evidence="5" id="KW-0675">Receptor</keyword>
<evidence type="ECO:0000313" key="6">
    <source>
        <dbReference type="Proteomes" id="UP001247805"/>
    </source>
</evidence>
<dbReference type="InterPro" id="IPR000531">
    <property type="entry name" value="Beta-barrel_TonB"/>
</dbReference>
<dbReference type="Proteomes" id="UP001247805">
    <property type="component" value="Unassembled WGS sequence"/>
</dbReference>
<keyword evidence="3" id="KW-0998">Cell outer membrane</keyword>
<sequence>MQLERSGEGRQSEITLRGLSGGFVKTTAFGQSFATPSRSFDEVGDANPFSAFEAGVFDGVTVVKTPTADMQTGGIAGIIDKKLQQALGKKDGTYHVSLGGRYEELTEHWDPAIKLSASKHLIKDELAVAFKLAGSGQTFRRDTANFTTYAPIGIDHPRGGTRGSNSDTHLAYREKWGLSPDADLRGVASARNVSEFSDGDRISFTGNIEWKPIEDLRLGSHLLYTKRNLDSGTKQDAQFSSGYNQVVPTNSEQYYKIEPDMDSAPFIYDKTADGTDVWGVTKTSITDGAYTFTNRETTFLETVKGLMLYGDYLAGDWKLDGVLSYSESENKFNQLGLDFRFQGHHSNTKSVNGVSGVVIPPTGINVDIDAAYGDINNASVVASGWENIVYDLPSWESSDAFNSLSLTTADPLNDGKQLQHYILGRIDNPKREMTSAEFNATRFTDFGFGSGLNFETVKFGFRHSIEELENDDRQPAAIGLNASAIDATTVHNNLLSVGQAAFFNGEYSGAFGASSGWNTLNNLEHLAKLTDGLRDIPGAVLVEEIGLYERMISASSSIPQLYGTNFDVKQNITAAYVMTDFVGTIGSIPFSGNVGLRYVNTDNTFNGFRADIEADTLTSVSAKDDYSHMLPSLNLSFEVHEDVVLRGAFNKGIVRPNLRVLTPATDVRTAVNGNQTQVRTRGADIKPYEADNYDLSLAWYNREGSAISIGLFYKELSGFILSTDTCNENDPEVMAAIGGTYTRTNNASTGGFECIEDTLRANNDGDLVNRDLRVIERYNSDGAIKLTGVEFAIQQKLDFLPYPWNGFGAVFNYTYIDQKSDESVSGDDNQLYQVAPESYNLIGYYENDGMSFRLAYNWKDDSLLQGENSFLGTLPRVQQENGRLDFSASYRFAKGANFTVRAYNITDEKRVESWGFDERAVSRIDYTGRILEASVSYNF</sequence>
<evidence type="ECO:0000313" key="5">
    <source>
        <dbReference type="EMBL" id="MDU0352591.1"/>
    </source>
</evidence>
<gene>
    <name evidence="5" type="ORF">RS130_00500</name>
</gene>
<name>A0ABU3SRG6_9ALTE</name>
<dbReference type="Gene3D" id="2.40.170.20">
    <property type="entry name" value="TonB-dependent receptor, beta-barrel domain"/>
    <property type="match status" value="1"/>
</dbReference>
<dbReference type="PANTHER" id="PTHR40980:SF3">
    <property type="entry name" value="TONB-DEPENDENT RECEPTOR-LIKE BETA-BARREL DOMAIN-CONTAINING PROTEIN"/>
    <property type="match status" value="1"/>
</dbReference>
<dbReference type="EMBL" id="JAWDIO010000001">
    <property type="protein sequence ID" value="MDU0352591.1"/>
    <property type="molecule type" value="Genomic_DNA"/>
</dbReference>
<proteinExistence type="predicted"/>
<feature type="domain" description="TonB-dependent receptor-like beta-barrel" evidence="4">
    <location>
        <begin position="423"/>
        <end position="905"/>
    </location>
</feature>
<comment type="subcellular location">
    <subcellularLocation>
        <location evidence="1">Cell outer membrane</location>
    </subcellularLocation>
</comment>
<reference evidence="5 6" key="1">
    <citation type="submission" date="2023-10" db="EMBL/GenBank/DDBJ databases">
        <title>Glaciecola aquimarina strain GGW-M5 nov., isolated from a coastal seawater.</title>
        <authorList>
            <person name="Bayburt H."/>
            <person name="Kim J.M."/>
            <person name="Choi B.J."/>
            <person name="Jeon C.O."/>
        </authorList>
    </citation>
    <scope>NUCLEOTIDE SEQUENCE [LARGE SCALE GENOMIC DNA]</scope>
    <source>
        <strain evidence="5 6">KCTC 32108</strain>
    </source>
</reference>
<evidence type="ECO:0000256" key="2">
    <source>
        <dbReference type="ARBA" id="ARBA00023136"/>
    </source>
</evidence>
<protein>
    <submittedName>
        <fullName evidence="5">TonB-dependent receptor</fullName>
    </submittedName>
</protein>
<evidence type="ECO:0000256" key="1">
    <source>
        <dbReference type="ARBA" id="ARBA00004442"/>
    </source>
</evidence>
<dbReference type="SUPFAM" id="SSF56935">
    <property type="entry name" value="Porins"/>
    <property type="match status" value="1"/>
</dbReference>
<dbReference type="InterPro" id="IPR010104">
    <property type="entry name" value="TonB_rcpt_bac"/>
</dbReference>
<accession>A0ABU3SRG6</accession>
<evidence type="ECO:0000259" key="4">
    <source>
        <dbReference type="Pfam" id="PF00593"/>
    </source>
</evidence>
<dbReference type="RefSeq" id="WP_316024357.1">
    <property type="nucleotide sequence ID" value="NZ_JAWDIO010000001.1"/>
</dbReference>
<dbReference type="Pfam" id="PF00593">
    <property type="entry name" value="TonB_dep_Rec_b-barrel"/>
    <property type="match status" value="1"/>
</dbReference>
<evidence type="ECO:0000256" key="3">
    <source>
        <dbReference type="ARBA" id="ARBA00023237"/>
    </source>
</evidence>
<comment type="caution">
    <text evidence="5">The sequence shown here is derived from an EMBL/GenBank/DDBJ whole genome shotgun (WGS) entry which is preliminary data.</text>
</comment>
<organism evidence="5 6">
    <name type="scientific">Paraglaciecola aquimarina</name>
    <dbReference type="NCBI Taxonomy" id="1235557"/>
    <lineage>
        <taxon>Bacteria</taxon>
        <taxon>Pseudomonadati</taxon>
        <taxon>Pseudomonadota</taxon>
        <taxon>Gammaproteobacteria</taxon>
        <taxon>Alteromonadales</taxon>
        <taxon>Alteromonadaceae</taxon>
        <taxon>Paraglaciecola</taxon>
    </lineage>
</organism>
<dbReference type="InterPro" id="IPR036942">
    <property type="entry name" value="Beta-barrel_TonB_sf"/>
</dbReference>
<keyword evidence="6" id="KW-1185">Reference proteome</keyword>
<dbReference type="NCBIfam" id="TIGR01782">
    <property type="entry name" value="TonB-Xanth-Caul"/>
    <property type="match status" value="1"/>
</dbReference>
<dbReference type="PANTHER" id="PTHR40980">
    <property type="entry name" value="PLUG DOMAIN-CONTAINING PROTEIN"/>
    <property type="match status" value="1"/>
</dbReference>